<gene>
    <name evidence="2" type="ORF">ACFQ5G_54790</name>
</gene>
<dbReference type="EMBL" id="JBHTMK010000083">
    <property type="protein sequence ID" value="MFD1374458.1"/>
    <property type="molecule type" value="Genomic_DNA"/>
</dbReference>
<keyword evidence="3" id="KW-1185">Reference proteome</keyword>
<reference evidence="3" key="1">
    <citation type="journal article" date="2019" name="Int. J. Syst. Evol. Microbiol.">
        <title>The Global Catalogue of Microorganisms (GCM) 10K type strain sequencing project: providing services to taxonomists for standard genome sequencing and annotation.</title>
        <authorList>
            <consortium name="The Broad Institute Genomics Platform"/>
            <consortium name="The Broad Institute Genome Sequencing Center for Infectious Disease"/>
            <person name="Wu L."/>
            <person name="Ma J."/>
        </authorList>
    </citation>
    <scope>NUCLEOTIDE SEQUENCE [LARGE SCALE GENOMIC DNA]</scope>
    <source>
        <strain evidence="3">CCM 7526</strain>
    </source>
</reference>
<dbReference type="RefSeq" id="WP_317794420.1">
    <property type="nucleotide sequence ID" value="NZ_AP028461.1"/>
</dbReference>
<protein>
    <submittedName>
        <fullName evidence="2">Uncharacterized protein</fullName>
    </submittedName>
</protein>
<evidence type="ECO:0000313" key="2">
    <source>
        <dbReference type="EMBL" id="MFD1374458.1"/>
    </source>
</evidence>
<name>A0ABW4AWU5_9ACTN</name>
<proteinExistence type="predicted"/>
<feature type="region of interest" description="Disordered" evidence="1">
    <location>
        <begin position="113"/>
        <end position="159"/>
    </location>
</feature>
<feature type="compositionally biased region" description="Acidic residues" evidence="1">
    <location>
        <begin position="142"/>
        <end position="159"/>
    </location>
</feature>
<evidence type="ECO:0000313" key="3">
    <source>
        <dbReference type="Proteomes" id="UP001597183"/>
    </source>
</evidence>
<dbReference type="Proteomes" id="UP001597183">
    <property type="component" value="Unassembled WGS sequence"/>
</dbReference>
<evidence type="ECO:0000256" key="1">
    <source>
        <dbReference type="SAM" id="MobiDB-lite"/>
    </source>
</evidence>
<comment type="caution">
    <text evidence="2">The sequence shown here is derived from an EMBL/GenBank/DDBJ whole genome shotgun (WGS) entry which is preliminary data.</text>
</comment>
<sequence>MEPLRDVFAGLAGTGGDPGDFLRELPAELVAEAVAGFAETAPLEVAEHLAPFVGAHFDTGDAGGTWLDLLASAPVPEEAAGLEDQDLGFGTGSAEAVDDMRLFDVHDDGIDLGVDDEPTSAVEHGLDGPGGDDTAEAWVDFGADDDADGEPDDDADLPG</sequence>
<organism evidence="2 3">
    <name type="scientific">Actinoplanes sichuanensis</name>
    <dbReference type="NCBI Taxonomy" id="512349"/>
    <lineage>
        <taxon>Bacteria</taxon>
        <taxon>Bacillati</taxon>
        <taxon>Actinomycetota</taxon>
        <taxon>Actinomycetes</taxon>
        <taxon>Micromonosporales</taxon>
        <taxon>Micromonosporaceae</taxon>
        <taxon>Actinoplanes</taxon>
    </lineage>
</organism>
<accession>A0ABW4AWU5</accession>